<accession>A0A4Q7YNH4</accession>
<feature type="transmembrane region" description="Helical" evidence="1">
    <location>
        <begin position="79"/>
        <end position="99"/>
    </location>
</feature>
<feature type="transmembrane region" description="Helical" evidence="1">
    <location>
        <begin position="35"/>
        <end position="58"/>
    </location>
</feature>
<dbReference type="Proteomes" id="UP000292423">
    <property type="component" value="Unassembled WGS sequence"/>
</dbReference>
<keyword evidence="1" id="KW-0472">Membrane</keyword>
<keyword evidence="1" id="KW-0812">Transmembrane</keyword>
<dbReference type="EMBL" id="SHKX01000013">
    <property type="protein sequence ID" value="RZU38544.1"/>
    <property type="molecule type" value="Genomic_DNA"/>
</dbReference>
<gene>
    <name evidence="2" type="ORF">EV700_2479</name>
</gene>
<dbReference type="AlphaFoldDB" id="A0A4Q7YNH4"/>
<keyword evidence="1" id="KW-1133">Transmembrane helix</keyword>
<keyword evidence="3" id="KW-1185">Reference proteome</keyword>
<name>A0A4Q7YNH4_9GAMM</name>
<protein>
    <submittedName>
        <fullName evidence="2">Uncharacterized protein</fullName>
    </submittedName>
</protein>
<reference evidence="2 3" key="1">
    <citation type="submission" date="2019-02" db="EMBL/GenBank/DDBJ databases">
        <title>Genomic Encyclopedia of Type Strains, Phase IV (KMG-IV): sequencing the most valuable type-strain genomes for metagenomic binning, comparative biology and taxonomic classification.</title>
        <authorList>
            <person name="Goeker M."/>
        </authorList>
    </citation>
    <scope>NUCLEOTIDE SEQUENCE [LARGE SCALE GENOMIC DNA]</scope>
    <source>
        <strain evidence="2 3">DSM 105135</strain>
    </source>
</reference>
<comment type="caution">
    <text evidence="2">The sequence shown here is derived from an EMBL/GenBank/DDBJ whole genome shotgun (WGS) entry which is preliminary data.</text>
</comment>
<organism evidence="2 3">
    <name type="scientific">Fluviicoccus keumensis</name>
    <dbReference type="NCBI Taxonomy" id="1435465"/>
    <lineage>
        <taxon>Bacteria</taxon>
        <taxon>Pseudomonadati</taxon>
        <taxon>Pseudomonadota</taxon>
        <taxon>Gammaproteobacteria</taxon>
        <taxon>Moraxellales</taxon>
        <taxon>Moraxellaceae</taxon>
        <taxon>Fluviicoccus</taxon>
    </lineage>
</organism>
<feature type="transmembrane region" description="Helical" evidence="1">
    <location>
        <begin position="105"/>
        <end position="128"/>
    </location>
</feature>
<evidence type="ECO:0000313" key="3">
    <source>
        <dbReference type="Proteomes" id="UP000292423"/>
    </source>
</evidence>
<proteinExistence type="predicted"/>
<sequence>MTLLSSPPCAKWFAPSSAKAMNEPFELPPLAVQAAALYLLNLLLLPGLAFAALLVLWWRNRLSASLLDRGHLANAVRGSLLAGAMLVGVTLLILLLGGFGQASTWVVLILYAVTVHAAFVLIGVLMLVRALAGQPFHFPLVGVKDES</sequence>
<evidence type="ECO:0000256" key="1">
    <source>
        <dbReference type="SAM" id="Phobius"/>
    </source>
</evidence>
<evidence type="ECO:0000313" key="2">
    <source>
        <dbReference type="EMBL" id="RZU38544.1"/>
    </source>
</evidence>